<dbReference type="RefSeq" id="WP_154545239.1">
    <property type="nucleotide sequence ID" value="NZ_VULO01000008.1"/>
</dbReference>
<comment type="caution">
    <text evidence="5">The sequence shown here is derived from an EMBL/GenBank/DDBJ whole genome shotgun (WGS) entry which is preliminary data.</text>
</comment>
<dbReference type="SUPFAM" id="SSF53822">
    <property type="entry name" value="Periplasmic binding protein-like I"/>
    <property type="match status" value="1"/>
</dbReference>
<dbReference type="EMBL" id="VULO01000008">
    <property type="protein sequence ID" value="MSS84669.1"/>
    <property type="molecule type" value="Genomic_DNA"/>
</dbReference>
<dbReference type="Proteomes" id="UP000470875">
    <property type="component" value="Unassembled WGS sequence"/>
</dbReference>
<keyword evidence="6" id="KW-1185">Reference proteome</keyword>
<dbReference type="PROSITE" id="PS50932">
    <property type="entry name" value="HTH_LACI_2"/>
    <property type="match status" value="1"/>
</dbReference>
<evidence type="ECO:0000313" key="5">
    <source>
        <dbReference type="EMBL" id="MSS84669.1"/>
    </source>
</evidence>
<dbReference type="InterPro" id="IPR010982">
    <property type="entry name" value="Lambda_DNA-bd_dom_sf"/>
</dbReference>
<dbReference type="SUPFAM" id="SSF47413">
    <property type="entry name" value="lambda repressor-like DNA-binding domains"/>
    <property type="match status" value="1"/>
</dbReference>
<dbReference type="Pfam" id="PF00356">
    <property type="entry name" value="LacI"/>
    <property type="match status" value="1"/>
</dbReference>
<dbReference type="Pfam" id="PF13377">
    <property type="entry name" value="Peripla_BP_3"/>
    <property type="match status" value="1"/>
</dbReference>
<keyword evidence="1" id="KW-0805">Transcription regulation</keyword>
<evidence type="ECO:0000256" key="3">
    <source>
        <dbReference type="ARBA" id="ARBA00023163"/>
    </source>
</evidence>
<evidence type="ECO:0000256" key="1">
    <source>
        <dbReference type="ARBA" id="ARBA00023015"/>
    </source>
</evidence>
<dbReference type="InterPro" id="IPR028082">
    <property type="entry name" value="Peripla_BP_I"/>
</dbReference>
<protein>
    <submittedName>
        <fullName evidence="5">LacI family transcriptional regulator</fullName>
    </submittedName>
</protein>
<feature type="domain" description="HTH lacI-type" evidence="4">
    <location>
        <begin position="8"/>
        <end position="62"/>
    </location>
</feature>
<accession>A0A6N7VSA2</accession>
<dbReference type="GO" id="GO:0000976">
    <property type="term" value="F:transcription cis-regulatory region binding"/>
    <property type="evidence" value="ECO:0007669"/>
    <property type="project" value="TreeGrafter"/>
</dbReference>
<reference evidence="5 6" key="1">
    <citation type="submission" date="2019-08" db="EMBL/GenBank/DDBJ databases">
        <title>In-depth cultivation of the pig gut microbiome towards novel bacterial diversity and tailored functional studies.</title>
        <authorList>
            <person name="Wylensek D."/>
            <person name="Hitch T.C.A."/>
            <person name="Clavel T."/>
        </authorList>
    </citation>
    <scope>NUCLEOTIDE SEQUENCE [LARGE SCALE GENOMIC DNA]</scope>
    <source>
        <strain evidence="5 6">WB03_NA08</strain>
    </source>
</reference>
<organism evidence="5 6">
    <name type="scientific">Scrofimicrobium canadense</name>
    <dbReference type="NCBI Taxonomy" id="2652290"/>
    <lineage>
        <taxon>Bacteria</taxon>
        <taxon>Bacillati</taxon>
        <taxon>Actinomycetota</taxon>
        <taxon>Actinomycetes</taxon>
        <taxon>Actinomycetales</taxon>
        <taxon>Actinomycetaceae</taxon>
        <taxon>Scrofimicrobium</taxon>
    </lineage>
</organism>
<keyword evidence="2" id="KW-0238">DNA-binding</keyword>
<dbReference type="InterPro" id="IPR046335">
    <property type="entry name" value="LacI/GalR-like_sensor"/>
</dbReference>
<evidence type="ECO:0000256" key="2">
    <source>
        <dbReference type="ARBA" id="ARBA00023125"/>
    </source>
</evidence>
<dbReference type="SMART" id="SM00354">
    <property type="entry name" value="HTH_LACI"/>
    <property type="match status" value="1"/>
</dbReference>
<dbReference type="GO" id="GO:0003700">
    <property type="term" value="F:DNA-binding transcription factor activity"/>
    <property type="evidence" value="ECO:0007669"/>
    <property type="project" value="TreeGrafter"/>
</dbReference>
<dbReference type="Gene3D" id="1.10.260.40">
    <property type="entry name" value="lambda repressor-like DNA-binding domains"/>
    <property type="match status" value="1"/>
</dbReference>
<dbReference type="CDD" id="cd01392">
    <property type="entry name" value="HTH_LacI"/>
    <property type="match status" value="1"/>
</dbReference>
<dbReference type="CDD" id="cd06267">
    <property type="entry name" value="PBP1_LacI_sugar_binding-like"/>
    <property type="match status" value="1"/>
</dbReference>
<dbReference type="Gene3D" id="3.40.50.2300">
    <property type="match status" value="2"/>
</dbReference>
<name>A0A6N7VSA2_9ACTO</name>
<dbReference type="InterPro" id="IPR000843">
    <property type="entry name" value="HTH_LacI"/>
</dbReference>
<evidence type="ECO:0000313" key="6">
    <source>
        <dbReference type="Proteomes" id="UP000470875"/>
    </source>
</evidence>
<dbReference type="PANTHER" id="PTHR30146:SF109">
    <property type="entry name" value="HTH-TYPE TRANSCRIPTIONAL REGULATOR GALS"/>
    <property type="match status" value="1"/>
</dbReference>
<evidence type="ECO:0000259" key="4">
    <source>
        <dbReference type="PROSITE" id="PS50932"/>
    </source>
</evidence>
<proteinExistence type="predicted"/>
<dbReference type="AlphaFoldDB" id="A0A6N7VSA2"/>
<dbReference type="PANTHER" id="PTHR30146">
    <property type="entry name" value="LACI-RELATED TRANSCRIPTIONAL REPRESSOR"/>
    <property type="match status" value="1"/>
</dbReference>
<sequence length="334" mass="36102">MTDDPKAVTLESVGKLAGVSRSTVSRVINGLPGVSERAEQAVQDAINQLGYIPNNMARGLATRRAAVVTALIPEKMDRFFGDPFFGSVISGIEDYMSETPLVLNLMVTSEKAFQKTLAFLAGGQSDGILVLSHHTSHEMVEALERRVPVVYGGRPLRDPTHATYVDADNRDGARKAVQHLVDRKCQRIAMITGPDDMPSGKERLWGFMDVTEESGTLGPIENGDYSAQSGANAARRLLAKHEPFDGLFVANDLMARAAVDILLASGKRIPDDVAVVGFDDSKAAVSSEPLLTTVRQDSWKQGWLMAQLITEMIGGATEPRSIQLPTSLVVRETA</sequence>
<gene>
    <name evidence="5" type="ORF">FYJ24_07795</name>
</gene>
<keyword evidence="3" id="KW-0804">Transcription</keyword>